<organism evidence="1 2">
    <name type="scientific">Sporosarcina highlanderae</name>
    <dbReference type="NCBI Taxonomy" id="3035916"/>
    <lineage>
        <taxon>Bacteria</taxon>
        <taxon>Bacillati</taxon>
        <taxon>Bacillota</taxon>
        <taxon>Bacilli</taxon>
        <taxon>Bacillales</taxon>
        <taxon>Caryophanaceae</taxon>
        <taxon>Sporosarcina</taxon>
    </lineage>
</organism>
<comment type="caution">
    <text evidence="1">The sequence shown here is derived from an EMBL/GenBank/DDBJ whole genome shotgun (WGS) entry which is preliminary data.</text>
</comment>
<accession>A0ABT8JS01</accession>
<protein>
    <recommendedName>
        <fullName evidence="3">Transcription factor zinc-finger domain-containing protein</fullName>
    </recommendedName>
</protein>
<name>A0ABT8JS01_9BACL</name>
<proteinExistence type="predicted"/>
<evidence type="ECO:0000313" key="2">
    <source>
        <dbReference type="Proteomes" id="UP001175097"/>
    </source>
</evidence>
<sequence length="117" mass="13428">MSSFDTSSSVSSLKTKQSQPSFFRITLPELGYNELKNPGVEIMASYYADKKIFCYICSKATFFTYRDLHQNVGVESHCGECLGIWFEWQNRAVQIELFKERWKSGFNIMPLNSSLGS</sequence>
<keyword evidence="2" id="KW-1185">Reference proteome</keyword>
<dbReference type="Proteomes" id="UP001175097">
    <property type="component" value="Unassembled WGS sequence"/>
</dbReference>
<dbReference type="RefSeq" id="WP_301243714.1">
    <property type="nucleotide sequence ID" value="NZ_JAROCC010000007.1"/>
</dbReference>
<gene>
    <name evidence="1" type="ORF">P5G49_10805</name>
</gene>
<dbReference type="EMBL" id="JAROCC010000007">
    <property type="protein sequence ID" value="MDN4607955.1"/>
    <property type="molecule type" value="Genomic_DNA"/>
</dbReference>
<evidence type="ECO:0008006" key="3">
    <source>
        <dbReference type="Google" id="ProtNLM"/>
    </source>
</evidence>
<reference evidence="1" key="1">
    <citation type="submission" date="2023-03" db="EMBL/GenBank/DDBJ databases">
        <title>MT1 and MT2 Draft Genomes of Novel Species.</title>
        <authorList>
            <person name="Venkateswaran K."/>
        </authorList>
    </citation>
    <scope>NUCLEOTIDE SEQUENCE</scope>
    <source>
        <strain evidence="1">F6_3S_P_2</strain>
    </source>
</reference>
<evidence type="ECO:0000313" key="1">
    <source>
        <dbReference type="EMBL" id="MDN4607955.1"/>
    </source>
</evidence>